<evidence type="ECO:0000256" key="1">
    <source>
        <dbReference type="ARBA" id="ARBA00000085"/>
    </source>
</evidence>
<dbReference type="InterPro" id="IPR036890">
    <property type="entry name" value="HATPase_C_sf"/>
</dbReference>
<keyword evidence="4" id="KW-0812">Transmembrane</keyword>
<evidence type="ECO:0000259" key="5">
    <source>
        <dbReference type="PROSITE" id="PS50109"/>
    </source>
</evidence>
<keyword evidence="4" id="KW-1133">Transmembrane helix</keyword>
<accession>A0A1M5NH99</accession>
<dbReference type="SUPFAM" id="SSF47384">
    <property type="entry name" value="Homodimeric domain of signal transducing histidine kinase"/>
    <property type="match status" value="1"/>
</dbReference>
<protein>
    <recommendedName>
        <fullName evidence="2">histidine kinase</fullName>
        <ecNumber evidence="2">2.7.13.3</ecNumber>
    </recommendedName>
</protein>
<evidence type="ECO:0000256" key="2">
    <source>
        <dbReference type="ARBA" id="ARBA00012438"/>
    </source>
</evidence>
<evidence type="ECO:0000313" key="7">
    <source>
        <dbReference type="EMBL" id="SHG88890.1"/>
    </source>
</evidence>
<dbReference type="EMBL" id="LT670818">
    <property type="protein sequence ID" value="SHG88890.1"/>
    <property type="molecule type" value="Genomic_DNA"/>
</dbReference>
<dbReference type="AlphaFoldDB" id="A0A1M5NH99"/>
<feature type="transmembrane region" description="Helical" evidence="4">
    <location>
        <begin position="108"/>
        <end position="129"/>
    </location>
</feature>
<keyword evidence="4" id="KW-0472">Membrane</keyword>
<dbReference type="SMART" id="SM00388">
    <property type="entry name" value="HisKA"/>
    <property type="match status" value="1"/>
</dbReference>
<dbReference type="RefSeq" id="WP_079567959.1">
    <property type="nucleotide sequence ID" value="NZ_LT670818.1"/>
</dbReference>
<comment type="catalytic activity">
    <reaction evidence="1">
        <text>ATP + protein L-histidine = ADP + protein N-phospho-L-histidine.</text>
        <dbReference type="EC" id="2.7.13.3"/>
    </reaction>
</comment>
<dbReference type="Gene3D" id="3.30.565.10">
    <property type="entry name" value="Histidine kinase-like ATPase, C-terminal domain"/>
    <property type="match status" value="1"/>
</dbReference>
<feature type="domain" description="MHYT" evidence="6">
    <location>
        <begin position="7"/>
        <end position="195"/>
    </location>
</feature>
<evidence type="ECO:0000256" key="3">
    <source>
        <dbReference type="ARBA" id="ARBA00022553"/>
    </source>
</evidence>
<dbReference type="InterPro" id="IPR003661">
    <property type="entry name" value="HisK_dim/P_dom"/>
</dbReference>
<sequence length="485" mass="51853">MVVTGTYDPYLVVLSILVAALASYTALDLGGRVAAARGLARRVWLAAAAITMGGGIWSMHFVAMLAFIMPTPMSYDIGLTTLSLVVAIFVTGGGFYVIGRHSGSPLRLVLGGIFMGLGIAAMHYIGMAAMWEHIELSYDRIFVALSLIIAIGASTAALWLAFRTTDLGQKLIAAVVMGLAISGMHYTAMGGTIFSAHGPVPEAHGYASLDQTKLALAVAGTTFAILASALIASLSEQKRAEEALREAQADLAHVSRVTTMGELCASLAHEVNQPIAAAVTSAHACLSWLACDTPNLEEARACAMRIVEDGKRAAEIIDRIRLLCKKGTPQRELVDVNEVIQELIVILRSQTTRYLISVRMELAADLPQVMGDRVQLQQVMMNLMMNSIDAMKDVDGTRELAIKSRRAKNEQLMVSVSDTGVGLPPQQANQIFDAFFTTKAHGTGMGLSISRSIASSHNGHLWAADNSPRGASFHLILPSRVEEHG</sequence>
<dbReference type="InterPro" id="IPR005330">
    <property type="entry name" value="MHYT_dom"/>
</dbReference>
<evidence type="ECO:0000313" key="8">
    <source>
        <dbReference type="Proteomes" id="UP000190675"/>
    </source>
</evidence>
<dbReference type="OrthoDB" id="9789238at2"/>
<dbReference type="InterPro" id="IPR036097">
    <property type="entry name" value="HisK_dim/P_sf"/>
</dbReference>
<feature type="transmembrane region" description="Helical" evidence="4">
    <location>
        <begin position="171"/>
        <end position="194"/>
    </location>
</feature>
<proteinExistence type="predicted"/>
<feature type="transmembrane region" description="Helical" evidence="4">
    <location>
        <begin position="75"/>
        <end position="96"/>
    </location>
</feature>
<dbReference type="Proteomes" id="UP000190675">
    <property type="component" value="Chromosome I"/>
</dbReference>
<dbReference type="InterPro" id="IPR004358">
    <property type="entry name" value="Sig_transdc_His_kin-like_C"/>
</dbReference>
<dbReference type="PRINTS" id="PR00344">
    <property type="entry name" value="BCTRLSENSOR"/>
</dbReference>
<dbReference type="Pfam" id="PF02518">
    <property type="entry name" value="HATPase_c"/>
    <property type="match status" value="1"/>
</dbReference>
<dbReference type="SUPFAM" id="SSF55874">
    <property type="entry name" value="ATPase domain of HSP90 chaperone/DNA topoisomerase II/histidine kinase"/>
    <property type="match status" value="1"/>
</dbReference>
<dbReference type="PANTHER" id="PTHR35152">
    <property type="entry name" value="DOMAIN SIGNALLING PROTEIN, PUTATIVE (AFU_ORTHOLOGUE AFUA_5G11310)-RELATED"/>
    <property type="match status" value="1"/>
</dbReference>
<dbReference type="Gene3D" id="1.10.287.130">
    <property type="match status" value="1"/>
</dbReference>
<dbReference type="SMART" id="SM00387">
    <property type="entry name" value="HATPase_c"/>
    <property type="match status" value="1"/>
</dbReference>
<dbReference type="PROSITE" id="PS50924">
    <property type="entry name" value="MHYT"/>
    <property type="match status" value="1"/>
</dbReference>
<dbReference type="Gene3D" id="6.10.250.2580">
    <property type="match status" value="1"/>
</dbReference>
<feature type="transmembrane region" description="Helical" evidence="4">
    <location>
        <begin position="12"/>
        <end position="31"/>
    </location>
</feature>
<name>A0A1M5NH99_9BRAD</name>
<dbReference type="InterPro" id="IPR005467">
    <property type="entry name" value="His_kinase_dom"/>
</dbReference>
<dbReference type="GO" id="GO:0000155">
    <property type="term" value="F:phosphorelay sensor kinase activity"/>
    <property type="evidence" value="ECO:0007669"/>
    <property type="project" value="InterPro"/>
</dbReference>
<dbReference type="CDD" id="cd00082">
    <property type="entry name" value="HisKA"/>
    <property type="match status" value="1"/>
</dbReference>
<dbReference type="PANTHER" id="PTHR35152:SF1">
    <property type="entry name" value="DOMAIN SIGNALLING PROTEIN, PUTATIVE (AFU_ORTHOLOGUE AFUA_5G11310)-RELATED"/>
    <property type="match status" value="1"/>
</dbReference>
<evidence type="ECO:0000256" key="4">
    <source>
        <dbReference type="PROSITE-ProRule" id="PRU00244"/>
    </source>
</evidence>
<feature type="transmembrane region" description="Helical" evidence="4">
    <location>
        <begin position="141"/>
        <end position="162"/>
    </location>
</feature>
<dbReference type="GO" id="GO:0016020">
    <property type="term" value="C:membrane"/>
    <property type="evidence" value="ECO:0007669"/>
    <property type="project" value="UniProtKB-UniRule"/>
</dbReference>
<reference evidence="7 8" key="1">
    <citation type="submission" date="2016-11" db="EMBL/GenBank/DDBJ databases">
        <authorList>
            <person name="Jaros S."/>
            <person name="Januszkiewicz K."/>
            <person name="Wedrychowicz H."/>
        </authorList>
    </citation>
    <scope>NUCLEOTIDE SEQUENCE [LARGE SCALE GENOMIC DNA]</scope>
    <source>
        <strain evidence="7 8">GAS242</strain>
    </source>
</reference>
<feature type="domain" description="Histidine kinase" evidence="5">
    <location>
        <begin position="266"/>
        <end position="481"/>
    </location>
</feature>
<feature type="transmembrane region" description="Helical" evidence="4">
    <location>
        <begin position="214"/>
        <end position="235"/>
    </location>
</feature>
<feature type="transmembrane region" description="Helical" evidence="4">
    <location>
        <begin position="43"/>
        <end position="69"/>
    </location>
</feature>
<dbReference type="Pfam" id="PF03707">
    <property type="entry name" value="MHYT"/>
    <property type="match status" value="2"/>
</dbReference>
<evidence type="ECO:0000259" key="6">
    <source>
        <dbReference type="PROSITE" id="PS50924"/>
    </source>
</evidence>
<dbReference type="InterPro" id="IPR003594">
    <property type="entry name" value="HATPase_dom"/>
</dbReference>
<gene>
    <name evidence="7" type="ORF">SAMN05444169_4656</name>
</gene>
<dbReference type="Pfam" id="PF00512">
    <property type="entry name" value="HisKA"/>
    <property type="match status" value="1"/>
</dbReference>
<dbReference type="PROSITE" id="PS50109">
    <property type="entry name" value="HIS_KIN"/>
    <property type="match status" value="1"/>
</dbReference>
<dbReference type="EC" id="2.7.13.3" evidence="2"/>
<keyword evidence="3" id="KW-0597">Phosphoprotein</keyword>
<organism evidence="7 8">
    <name type="scientific">Bradyrhizobium erythrophlei</name>
    <dbReference type="NCBI Taxonomy" id="1437360"/>
    <lineage>
        <taxon>Bacteria</taxon>
        <taxon>Pseudomonadati</taxon>
        <taxon>Pseudomonadota</taxon>
        <taxon>Alphaproteobacteria</taxon>
        <taxon>Hyphomicrobiales</taxon>
        <taxon>Nitrobacteraceae</taxon>
        <taxon>Bradyrhizobium</taxon>
    </lineage>
</organism>